<organism evidence="3 4">
    <name type="scientific">Dreissena polymorpha</name>
    <name type="common">Zebra mussel</name>
    <name type="synonym">Mytilus polymorpha</name>
    <dbReference type="NCBI Taxonomy" id="45954"/>
    <lineage>
        <taxon>Eukaryota</taxon>
        <taxon>Metazoa</taxon>
        <taxon>Spiralia</taxon>
        <taxon>Lophotrochozoa</taxon>
        <taxon>Mollusca</taxon>
        <taxon>Bivalvia</taxon>
        <taxon>Autobranchia</taxon>
        <taxon>Heteroconchia</taxon>
        <taxon>Euheterodonta</taxon>
        <taxon>Imparidentia</taxon>
        <taxon>Neoheterodontei</taxon>
        <taxon>Myida</taxon>
        <taxon>Dreissenoidea</taxon>
        <taxon>Dreissenidae</taxon>
        <taxon>Dreissena</taxon>
    </lineage>
</organism>
<keyword evidence="4" id="KW-1185">Reference proteome</keyword>
<reference evidence="3" key="1">
    <citation type="journal article" date="2019" name="bioRxiv">
        <title>The Genome of the Zebra Mussel, Dreissena polymorpha: A Resource for Invasive Species Research.</title>
        <authorList>
            <person name="McCartney M.A."/>
            <person name="Auch B."/>
            <person name="Kono T."/>
            <person name="Mallez S."/>
            <person name="Zhang Y."/>
            <person name="Obille A."/>
            <person name="Becker A."/>
            <person name="Abrahante J.E."/>
            <person name="Garbe J."/>
            <person name="Badalamenti J.P."/>
            <person name="Herman A."/>
            <person name="Mangelson H."/>
            <person name="Liachko I."/>
            <person name="Sullivan S."/>
            <person name="Sone E.D."/>
            <person name="Koren S."/>
            <person name="Silverstein K.A.T."/>
            <person name="Beckman K.B."/>
            <person name="Gohl D.M."/>
        </authorList>
    </citation>
    <scope>NUCLEOTIDE SEQUENCE</scope>
    <source>
        <strain evidence="3">Duluth1</strain>
        <tissue evidence="3">Whole animal</tissue>
    </source>
</reference>
<name>A0A9D4RRI8_DREPO</name>
<dbReference type="PROSITE" id="PS50157">
    <property type="entry name" value="ZINC_FINGER_C2H2_2"/>
    <property type="match status" value="1"/>
</dbReference>
<evidence type="ECO:0000259" key="2">
    <source>
        <dbReference type="PROSITE" id="PS50157"/>
    </source>
</evidence>
<accession>A0A9D4RRI8</accession>
<evidence type="ECO:0000256" key="1">
    <source>
        <dbReference type="PROSITE-ProRule" id="PRU00042"/>
    </source>
</evidence>
<dbReference type="SMART" id="SM00355">
    <property type="entry name" value="ZnF_C2H2"/>
    <property type="match status" value="2"/>
</dbReference>
<dbReference type="InterPro" id="IPR013087">
    <property type="entry name" value="Znf_C2H2_type"/>
</dbReference>
<dbReference type="Gene3D" id="3.30.160.60">
    <property type="entry name" value="Classic Zinc Finger"/>
    <property type="match status" value="1"/>
</dbReference>
<evidence type="ECO:0000313" key="3">
    <source>
        <dbReference type="EMBL" id="KAH3876045.1"/>
    </source>
</evidence>
<proteinExistence type="predicted"/>
<evidence type="ECO:0000313" key="4">
    <source>
        <dbReference type="Proteomes" id="UP000828390"/>
    </source>
</evidence>
<dbReference type="Proteomes" id="UP000828390">
    <property type="component" value="Unassembled WGS sequence"/>
</dbReference>
<keyword evidence="1" id="KW-0479">Metal-binding</keyword>
<protein>
    <recommendedName>
        <fullName evidence="2">C2H2-type domain-containing protein</fullName>
    </recommendedName>
</protein>
<dbReference type="GO" id="GO:0008270">
    <property type="term" value="F:zinc ion binding"/>
    <property type="evidence" value="ECO:0007669"/>
    <property type="project" value="UniProtKB-KW"/>
</dbReference>
<dbReference type="EMBL" id="JAIWYP010000002">
    <property type="protein sequence ID" value="KAH3876045.1"/>
    <property type="molecule type" value="Genomic_DNA"/>
</dbReference>
<gene>
    <name evidence="3" type="ORF">DPMN_039325</name>
</gene>
<keyword evidence="1" id="KW-0862">Zinc</keyword>
<dbReference type="AlphaFoldDB" id="A0A9D4RRI8"/>
<sequence>MDCEVCGTAFHSKQDLRNHLAKTDHRRMRYICVWCVGKHPREFKSDWDLRRHIRAHHAHEHDHTLKKFPRLLSSENSFYFSTNPKVHLLTNPVPIPSLPEAIEARRLVTKWAAGCVPGITRWIDGSNSLSSTSSMATSSTKNQDLFLKSVTWIALDAPS</sequence>
<feature type="domain" description="C2H2-type" evidence="2">
    <location>
        <begin position="1"/>
        <end position="30"/>
    </location>
</feature>
<reference evidence="3" key="2">
    <citation type="submission" date="2020-11" db="EMBL/GenBank/DDBJ databases">
        <authorList>
            <person name="McCartney M.A."/>
            <person name="Auch B."/>
            <person name="Kono T."/>
            <person name="Mallez S."/>
            <person name="Becker A."/>
            <person name="Gohl D.M."/>
            <person name="Silverstein K.A.T."/>
            <person name="Koren S."/>
            <person name="Bechman K.B."/>
            <person name="Herman A."/>
            <person name="Abrahante J.E."/>
            <person name="Garbe J."/>
        </authorList>
    </citation>
    <scope>NUCLEOTIDE SEQUENCE</scope>
    <source>
        <strain evidence="3">Duluth1</strain>
        <tissue evidence="3">Whole animal</tissue>
    </source>
</reference>
<dbReference type="PROSITE" id="PS00028">
    <property type="entry name" value="ZINC_FINGER_C2H2_1"/>
    <property type="match status" value="1"/>
</dbReference>
<keyword evidence="1" id="KW-0863">Zinc-finger</keyword>
<comment type="caution">
    <text evidence="3">The sequence shown here is derived from an EMBL/GenBank/DDBJ whole genome shotgun (WGS) entry which is preliminary data.</text>
</comment>